<dbReference type="Proteomes" id="UP001460270">
    <property type="component" value="Unassembled WGS sequence"/>
</dbReference>
<keyword evidence="6" id="KW-0540">Nuclease</keyword>
<dbReference type="Gene3D" id="3.30.420.10">
    <property type="entry name" value="Ribonuclease H-like superfamily/Ribonuclease H"/>
    <property type="match status" value="1"/>
</dbReference>
<dbReference type="InterPro" id="IPR043502">
    <property type="entry name" value="DNA/RNA_pol_sf"/>
</dbReference>
<evidence type="ECO:0000256" key="7">
    <source>
        <dbReference type="ARBA" id="ARBA00022759"/>
    </source>
</evidence>
<dbReference type="GO" id="GO:0015074">
    <property type="term" value="P:DNA integration"/>
    <property type="evidence" value="ECO:0007669"/>
    <property type="project" value="InterPro"/>
</dbReference>
<feature type="compositionally biased region" description="Basic and acidic residues" evidence="10">
    <location>
        <begin position="341"/>
        <end position="350"/>
    </location>
</feature>
<evidence type="ECO:0000256" key="4">
    <source>
        <dbReference type="ARBA" id="ARBA00022679"/>
    </source>
</evidence>
<dbReference type="InterPro" id="IPR000477">
    <property type="entry name" value="RT_dom"/>
</dbReference>
<keyword evidence="3" id="KW-0645">Protease</keyword>
<feature type="compositionally biased region" description="Basic and acidic residues" evidence="10">
    <location>
        <begin position="70"/>
        <end position="85"/>
    </location>
</feature>
<dbReference type="PANTHER" id="PTHR37984">
    <property type="entry name" value="PROTEIN CBG26694"/>
    <property type="match status" value="1"/>
</dbReference>
<reference evidence="15" key="1">
    <citation type="submission" date="2024-04" db="EMBL/GenBank/DDBJ databases">
        <title>Salinicola lusitanus LLJ914,a marine bacterium isolated from the Okinawa Trough.</title>
        <authorList>
            <person name="Li J."/>
        </authorList>
    </citation>
    <scope>NUCLEOTIDE SEQUENCE [LARGE SCALE GENOMIC DNA]</scope>
</reference>
<dbReference type="FunFam" id="3.10.10.10:FF:000007">
    <property type="entry name" value="Retrovirus-related Pol polyprotein from transposon 17.6-like Protein"/>
    <property type="match status" value="1"/>
</dbReference>
<protein>
    <recommendedName>
        <fullName evidence="2">ribonuclease H</fullName>
        <ecNumber evidence="2">3.1.26.4</ecNumber>
    </recommendedName>
</protein>
<feature type="region of interest" description="Disordered" evidence="10">
    <location>
        <begin position="1"/>
        <end position="85"/>
    </location>
</feature>
<comment type="caution">
    <text evidence="14">The sequence shown here is derived from an EMBL/GenBank/DDBJ whole genome shotgun (WGS) entry which is preliminary data.</text>
</comment>
<dbReference type="PANTHER" id="PTHR37984:SF15">
    <property type="entry name" value="INTEGRASE CATALYTIC DOMAIN-CONTAINING PROTEIN"/>
    <property type="match status" value="1"/>
</dbReference>
<organism evidence="14 15">
    <name type="scientific">Mugilogobius chulae</name>
    <name type="common">yellowstripe goby</name>
    <dbReference type="NCBI Taxonomy" id="88201"/>
    <lineage>
        <taxon>Eukaryota</taxon>
        <taxon>Metazoa</taxon>
        <taxon>Chordata</taxon>
        <taxon>Craniata</taxon>
        <taxon>Vertebrata</taxon>
        <taxon>Euteleostomi</taxon>
        <taxon>Actinopterygii</taxon>
        <taxon>Neopterygii</taxon>
        <taxon>Teleostei</taxon>
        <taxon>Neoteleostei</taxon>
        <taxon>Acanthomorphata</taxon>
        <taxon>Gobiaria</taxon>
        <taxon>Gobiiformes</taxon>
        <taxon>Gobioidei</taxon>
        <taxon>Gobiidae</taxon>
        <taxon>Gobionellinae</taxon>
        <taxon>Mugilogobius</taxon>
    </lineage>
</organism>
<dbReference type="PROSITE" id="PS50994">
    <property type="entry name" value="INTEGRASE"/>
    <property type="match status" value="1"/>
</dbReference>
<dbReference type="GO" id="GO:0003676">
    <property type="term" value="F:nucleic acid binding"/>
    <property type="evidence" value="ECO:0007669"/>
    <property type="project" value="InterPro"/>
</dbReference>
<dbReference type="Gene3D" id="3.30.70.270">
    <property type="match status" value="1"/>
</dbReference>
<evidence type="ECO:0000259" key="12">
    <source>
        <dbReference type="PROSITE" id="PS50878"/>
    </source>
</evidence>
<evidence type="ECO:0000259" key="13">
    <source>
        <dbReference type="PROSITE" id="PS50994"/>
    </source>
</evidence>
<evidence type="ECO:0000256" key="10">
    <source>
        <dbReference type="SAM" id="MobiDB-lite"/>
    </source>
</evidence>
<feature type="domain" description="SCAN box" evidence="11">
    <location>
        <begin position="223"/>
        <end position="299"/>
    </location>
</feature>
<dbReference type="Pfam" id="PF00078">
    <property type="entry name" value="RVT_1"/>
    <property type="match status" value="1"/>
</dbReference>
<dbReference type="SUPFAM" id="SSF53098">
    <property type="entry name" value="Ribonuclease H-like"/>
    <property type="match status" value="1"/>
</dbReference>
<dbReference type="Pfam" id="PF02023">
    <property type="entry name" value="SCAN"/>
    <property type="match status" value="1"/>
</dbReference>
<dbReference type="GO" id="GO:0006508">
    <property type="term" value="P:proteolysis"/>
    <property type="evidence" value="ECO:0007669"/>
    <property type="project" value="UniProtKB-KW"/>
</dbReference>
<dbReference type="Gene3D" id="1.10.4020.10">
    <property type="entry name" value="DNA breaking-rejoining enzymes"/>
    <property type="match status" value="1"/>
</dbReference>
<evidence type="ECO:0000313" key="14">
    <source>
        <dbReference type="EMBL" id="KAK7913399.1"/>
    </source>
</evidence>
<dbReference type="PROSITE" id="PS50804">
    <property type="entry name" value="SCAN_BOX"/>
    <property type="match status" value="1"/>
</dbReference>
<evidence type="ECO:0000256" key="3">
    <source>
        <dbReference type="ARBA" id="ARBA00022670"/>
    </source>
</evidence>
<evidence type="ECO:0000313" key="15">
    <source>
        <dbReference type="Proteomes" id="UP001460270"/>
    </source>
</evidence>
<evidence type="ECO:0000259" key="11">
    <source>
        <dbReference type="PROSITE" id="PS50804"/>
    </source>
</evidence>
<dbReference type="GO" id="GO:0004523">
    <property type="term" value="F:RNA-DNA hybrid ribonuclease activity"/>
    <property type="evidence" value="ECO:0007669"/>
    <property type="project" value="UniProtKB-EC"/>
</dbReference>
<dbReference type="InterPro" id="IPR012337">
    <property type="entry name" value="RNaseH-like_sf"/>
</dbReference>
<dbReference type="InterPro" id="IPR050951">
    <property type="entry name" value="Retrovirus_Pol_polyprotein"/>
</dbReference>
<dbReference type="EC" id="3.1.26.4" evidence="2"/>
<feature type="region of interest" description="Disordered" evidence="10">
    <location>
        <begin position="317"/>
        <end position="369"/>
    </location>
</feature>
<dbReference type="PROSITE" id="PS50878">
    <property type="entry name" value="RT_POL"/>
    <property type="match status" value="1"/>
</dbReference>
<dbReference type="Gene3D" id="3.10.10.10">
    <property type="entry name" value="HIV Type 1 Reverse Transcriptase, subunit A, domain 1"/>
    <property type="match status" value="1"/>
</dbReference>
<dbReference type="InterPro" id="IPR036397">
    <property type="entry name" value="RNaseH_sf"/>
</dbReference>
<dbReference type="EMBL" id="JBBPFD010000009">
    <property type="protein sequence ID" value="KAK7913399.1"/>
    <property type="molecule type" value="Genomic_DNA"/>
</dbReference>
<dbReference type="SUPFAM" id="SSF47353">
    <property type="entry name" value="Retrovirus capsid dimerization domain-like"/>
    <property type="match status" value="1"/>
</dbReference>
<evidence type="ECO:0000256" key="9">
    <source>
        <dbReference type="ARBA" id="ARBA00022918"/>
    </source>
</evidence>
<feature type="compositionally biased region" description="Acidic residues" evidence="10">
    <location>
        <begin position="20"/>
        <end position="37"/>
    </location>
</feature>
<feature type="domain" description="Reverse transcriptase" evidence="12">
    <location>
        <begin position="640"/>
        <end position="818"/>
    </location>
</feature>
<gene>
    <name evidence="14" type="ORF">WMY93_013610</name>
</gene>
<comment type="similarity">
    <text evidence="1">Belongs to the beta type-B retroviral polymerase family. HERV class-II K(HML-2) pol subfamily.</text>
</comment>
<evidence type="ECO:0000256" key="5">
    <source>
        <dbReference type="ARBA" id="ARBA00022695"/>
    </source>
</evidence>
<dbReference type="GO" id="GO:0008233">
    <property type="term" value="F:peptidase activity"/>
    <property type="evidence" value="ECO:0007669"/>
    <property type="project" value="UniProtKB-KW"/>
</dbReference>
<keyword evidence="7" id="KW-0255">Endonuclease</keyword>
<feature type="domain" description="Integrase catalytic" evidence="13">
    <location>
        <begin position="306"/>
        <end position="475"/>
    </location>
</feature>
<dbReference type="InterPro" id="IPR038269">
    <property type="entry name" value="SCAN_sf"/>
</dbReference>
<keyword evidence="4" id="KW-0808">Transferase</keyword>
<keyword evidence="9" id="KW-0695">RNA-directed DNA polymerase</keyword>
<name>A0AAW0P3X4_9GOBI</name>
<dbReference type="InterPro" id="IPR001584">
    <property type="entry name" value="Integrase_cat-core"/>
</dbReference>
<dbReference type="AlphaFoldDB" id="A0AAW0P3X4"/>
<dbReference type="InterPro" id="IPR043128">
    <property type="entry name" value="Rev_trsase/Diguanyl_cyclase"/>
</dbReference>
<proteinExistence type="inferred from homology"/>
<evidence type="ECO:0000256" key="1">
    <source>
        <dbReference type="ARBA" id="ARBA00010879"/>
    </source>
</evidence>
<sequence length="839" mass="96387">MPRPKQKNRGAANVTGREEDQQDDEKENEESEEEEKEDNGALTSMGEAVSREPTVSDLAGMLQAIMGQQQRRDAQRERERAQQEDRFKALQQQFQLLQEEVQARSTPDLEQPQPAEVETTPTSAYSASPPEDHVLTGQSRMLHEPRLEKLTTEDDIEHYLITFERIAAVCRWHHRDWVFRLIPLLTGKARAAYVHMDMDEALDYEKVKLAILQKYDINAETYRQRFRSLDVDPGESPKELYVRLKELYGKWIQPKNKTVTDVSELIILEQYLRMLSPELQVWIKEHDPKTATEAATLAEVFVAARKKNQPWTNAAWKTRQEARKPPPQHLQRAAPGIGKTYAKEELEAKPGKSRKPRSQKRQDKFSKPLSRHQLFSRVGFPSEIVTDQGTNFMSELLKQVYKLLGIRSVRTTPYHPQTDGLTERFNQTFKQMLRKFVNDTGSDWDQWLPYLLFAYREVPQASSGFSPFELLYGHDVRGPLTLLKEVWEGDSGGGEPINVVSYVIQMREKLQKMSELAQDNMKAAQRGQKTWYDRAARHRSLEPGDKVLVMLPTSDSKLLAKWQGPFDITRKMGPTTYEVSLPGRQRSKRILHVNLLKEWVPRGEKAMEAMLIQRVDEEEEVDDQYMPGIATSNLNIGHLTEQQQSQPSKSEWCNPVVLVPKKDGTIRFCIDFRYLNSISKFDSYPTPRVDELIERLGKAKYLTTIDLCKGYWQVPLSEQSREFTAFRTPWGLFEFTVLPFGLHGAPATFQRLMDQVLCGHSEYACAYLDDIVVFSTTWEDHMEHLANILNALQAAGLTINPAKCSLAQTETQYLGLASSLEEAVEVFSRNGWILPSVHT</sequence>
<evidence type="ECO:0000256" key="8">
    <source>
        <dbReference type="ARBA" id="ARBA00022801"/>
    </source>
</evidence>
<dbReference type="CDD" id="cd01647">
    <property type="entry name" value="RT_LTR"/>
    <property type="match status" value="1"/>
</dbReference>
<dbReference type="SUPFAM" id="SSF56672">
    <property type="entry name" value="DNA/RNA polymerases"/>
    <property type="match status" value="1"/>
</dbReference>
<dbReference type="GO" id="GO:0003964">
    <property type="term" value="F:RNA-directed DNA polymerase activity"/>
    <property type="evidence" value="ECO:0007669"/>
    <property type="project" value="UniProtKB-KW"/>
</dbReference>
<keyword evidence="5" id="KW-0548">Nucleotidyltransferase</keyword>
<dbReference type="InterPro" id="IPR054465">
    <property type="entry name" value="Integrase_p58-like_C"/>
</dbReference>
<keyword evidence="15" id="KW-1185">Reference proteome</keyword>
<evidence type="ECO:0000256" key="2">
    <source>
        <dbReference type="ARBA" id="ARBA00012180"/>
    </source>
</evidence>
<accession>A0AAW0P3X4</accession>
<evidence type="ECO:0000256" key="6">
    <source>
        <dbReference type="ARBA" id="ARBA00022722"/>
    </source>
</evidence>
<dbReference type="InterPro" id="IPR003309">
    <property type="entry name" value="SCAN_dom"/>
</dbReference>
<feature type="region of interest" description="Disordered" evidence="10">
    <location>
        <begin position="102"/>
        <end position="132"/>
    </location>
</feature>
<keyword evidence="8" id="KW-0378">Hydrolase</keyword>
<dbReference type="CDD" id="cd07936">
    <property type="entry name" value="SCAN"/>
    <property type="match status" value="1"/>
</dbReference>
<dbReference type="Pfam" id="PF22938">
    <property type="entry name" value="Integrase_p58_C"/>
    <property type="match status" value="1"/>
</dbReference>
<dbReference type="SMART" id="SM00431">
    <property type="entry name" value="SCAN"/>
    <property type="match status" value="1"/>
</dbReference>